<dbReference type="RefSeq" id="WP_141165925.1">
    <property type="nucleotide sequence ID" value="NZ_VHLH01000006.1"/>
</dbReference>
<reference evidence="1 2" key="1">
    <citation type="submission" date="2019-06" db="EMBL/GenBank/DDBJ databases">
        <authorList>
            <person name="Li M."/>
        </authorList>
    </citation>
    <scope>NUCLEOTIDE SEQUENCE [LARGE SCALE GENOMIC DNA]</scope>
    <source>
        <strain evidence="1 2">BGMRC6574</strain>
    </source>
</reference>
<dbReference type="GO" id="GO:0016740">
    <property type="term" value="F:transferase activity"/>
    <property type="evidence" value="ECO:0007669"/>
    <property type="project" value="UniProtKB-KW"/>
</dbReference>
<name>A0A506UBH7_9HYPH</name>
<dbReference type="EMBL" id="VHLH01000006">
    <property type="protein sequence ID" value="TPW30364.1"/>
    <property type="molecule type" value="Genomic_DNA"/>
</dbReference>
<dbReference type="Pfam" id="PF13704">
    <property type="entry name" value="Glyco_tranf_2_4"/>
    <property type="match status" value="1"/>
</dbReference>
<keyword evidence="2" id="KW-1185">Reference proteome</keyword>
<evidence type="ECO:0000313" key="2">
    <source>
        <dbReference type="Proteomes" id="UP000320314"/>
    </source>
</evidence>
<dbReference type="AlphaFoldDB" id="A0A506UBH7"/>
<keyword evidence="1" id="KW-0808">Transferase</keyword>
<dbReference type="OrthoDB" id="3010234at2"/>
<dbReference type="Proteomes" id="UP000320314">
    <property type="component" value="Unassembled WGS sequence"/>
</dbReference>
<evidence type="ECO:0000313" key="1">
    <source>
        <dbReference type="EMBL" id="TPW30364.1"/>
    </source>
</evidence>
<proteinExistence type="predicted"/>
<organism evidence="1 2">
    <name type="scientific">Pararhizobium mangrovi</name>
    <dbReference type="NCBI Taxonomy" id="2590452"/>
    <lineage>
        <taxon>Bacteria</taxon>
        <taxon>Pseudomonadati</taxon>
        <taxon>Pseudomonadota</taxon>
        <taxon>Alphaproteobacteria</taxon>
        <taxon>Hyphomicrobiales</taxon>
        <taxon>Rhizobiaceae</taxon>
        <taxon>Rhizobium/Agrobacterium group</taxon>
        <taxon>Pararhizobium</taxon>
    </lineage>
</organism>
<gene>
    <name evidence="1" type="ORF">FJU11_04980</name>
</gene>
<protein>
    <submittedName>
        <fullName evidence="1">Glycosyltransferase family 2 protein</fullName>
    </submittedName>
</protein>
<sequence length="351" mass="40022">MRTFAYPISGRTADVWQRSHSERAFFWGKSFFPKRDLADRTEDVELRPAGERAPKPLSREDFPLVVLTHNDMRFMPAFFAHYRAMGVTRFICVDDASDDGTRDCLLVEPDVDLFESNVRYADAARGKIWRERLLARYGLDRWYLIVDSDEFFVYETIGREPIAAYVRRLERGGVNRVPAPMLDLYPKGDLAAAAFTGRDGRMPWEVATHFDGGGYEAIVAANAISVHGGVRLRKLGARSQLMKYPLMRWDRYCSLARTIHRPRPALYNFPPVMAALLHFKIFSDLRERTQRAVHDGQHFDGAAVYRAVLDRLDTETVTHFDYEGSIAYGGVDDLLARGFMIPLPTGRSSNA</sequence>
<comment type="caution">
    <text evidence="1">The sequence shown here is derived from an EMBL/GenBank/DDBJ whole genome shotgun (WGS) entry which is preliminary data.</text>
</comment>
<accession>A0A506UBH7</accession>